<sequence>MMPMGASLSRWTMCYFGAALLFLLFAEVLLSTGSWAPSVDVSDPRALIVVHSVTIGWLALLMIGALLQFAPVLTGLSLPKGRYDVLGLGGIVAGLALLLLGFHLIDRGSERAGGVMLAAVATLAPSLSWVGTALLLVLWRGRKSHPASPLVLIAIGCLAATAALGSLFAVTVSGVSQAPVFIVLLLQGVPFHASFGLGGWMTLAAIGVSYKLLPMFLLSDDMKRAQLIANMAGVSMVVLAVATAISLTWPTVSQWLLAAAAIVFAVAIAIYVLELMSAYKGRRRGPLEVNMSGSLPAFTLLGLSTSMLATGLASNVGSHFLAAAVYLFVFGWLTGLGLAQLLKIVPFLTWIEVFGPLLGRRQTPRLSDLVSGGRAAIWLWLFYGAVVVASFAIGMAFDGLFRVAVILQTFSTAALIIELVLARSLANIDASMKTAPFKKPALLFAVNQRGNANGSAS</sequence>
<feature type="transmembrane region" description="Helical" evidence="1">
    <location>
        <begin position="403"/>
        <end position="422"/>
    </location>
</feature>
<dbReference type="InterPro" id="IPR036927">
    <property type="entry name" value="Cyt_c_oxase-like_su1_sf"/>
</dbReference>
<dbReference type="OrthoDB" id="5245199at2"/>
<keyword evidence="1" id="KW-0812">Transmembrane</keyword>
<comment type="caution">
    <text evidence="2">The sequence shown here is derived from an EMBL/GenBank/DDBJ whole genome shotgun (WGS) entry which is preliminary data.</text>
</comment>
<keyword evidence="3" id="KW-1185">Reference proteome</keyword>
<organism evidence="2 3">
    <name type="scientific">Rhizobium altiplani</name>
    <dbReference type="NCBI Taxonomy" id="1864509"/>
    <lineage>
        <taxon>Bacteria</taxon>
        <taxon>Pseudomonadati</taxon>
        <taxon>Pseudomonadota</taxon>
        <taxon>Alphaproteobacteria</taxon>
        <taxon>Hyphomicrobiales</taxon>
        <taxon>Rhizobiaceae</taxon>
        <taxon>Rhizobium/Agrobacterium group</taxon>
        <taxon>Rhizobium</taxon>
    </lineage>
</organism>
<feature type="transmembrane region" description="Helical" evidence="1">
    <location>
        <begin position="117"/>
        <end position="138"/>
    </location>
</feature>
<dbReference type="EMBL" id="LNCD01000001">
    <property type="protein sequence ID" value="KWV60254.1"/>
    <property type="molecule type" value="Genomic_DNA"/>
</dbReference>
<keyword evidence="1" id="KW-0472">Membrane</keyword>
<dbReference type="RefSeq" id="WP_062368246.1">
    <property type="nucleotide sequence ID" value="NZ_LNCD01000001.1"/>
</dbReference>
<accession>A0A109K4F7</accession>
<proteinExistence type="predicted"/>
<dbReference type="Proteomes" id="UP000068164">
    <property type="component" value="Unassembled WGS sequence"/>
</dbReference>
<feature type="transmembrane region" description="Helical" evidence="1">
    <location>
        <begin position="150"/>
        <end position="172"/>
    </location>
</feature>
<evidence type="ECO:0000256" key="1">
    <source>
        <dbReference type="SAM" id="Phobius"/>
    </source>
</evidence>
<keyword evidence="1" id="KW-1133">Transmembrane helix</keyword>
<feature type="transmembrane region" description="Helical" evidence="1">
    <location>
        <begin position="85"/>
        <end position="105"/>
    </location>
</feature>
<gene>
    <name evidence="2" type="ORF">AS026_00155</name>
</gene>
<reference evidence="2 3" key="1">
    <citation type="submission" date="2015-11" db="EMBL/GenBank/DDBJ databases">
        <title>Draft Genome Sequence of the Strain BR 10423 (Rhizobium sp.) isolated from nodules of Mimosa pudica.</title>
        <authorList>
            <person name="Barauna A.C."/>
            <person name="Zilli J.E."/>
            <person name="Simoes-Araujo J.L."/>
            <person name="Reis V.M."/>
            <person name="James E.K."/>
            <person name="Reis F.B.Jr."/>
            <person name="Rouws L.F."/>
            <person name="Passos S.R."/>
            <person name="Gois S.R."/>
        </authorList>
    </citation>
    <scope>NUCLEOTIDE SEQUENCE [LARGE SCALE GENOMIC DNA]</scope>
    <source>
        <strain evidence="2 3">BR10423</strain>
    </source>
</reference>
<name>A0A109K4F7_9HYPH</name>
<dbReference type="Gene3D" id="1.20.210.10">
    <property type="entry name" value="Cytochrome c oxidase-like, subunit I domain"/>
    <property type="match status" value="1"/>
</dbReference>
<protein>
    <recommendedName>
        <fullName evidence="4">Transmembrane protein</fullName>
    </recommendedName>
</protein>
<feature type="transmembrane region" description="Helical" evidence="1">
    <location>
        <begin position="255"/>
        <end position="273"/>
    </location>
</feature>
<feature type="transmembrane region" description="Helical" evidence="1">
    <location>
        <begin position="375"/>
        <end position="397"/>
    </location>
</feature>
<dbReference type="AlphaFoldDB" id="A0A109K4F7"/>
<feature type="transmembrane region" description="Helical" evidence="1">
    <location>
        <begin position="227"/>
        <end position="249"/>
    </location>
</feature>
<feature type="transmembrane region" description="Helical" evidence="1">
    <location>
        <begin position="320"/>
        <end position="342"/>
    </location>
</feature>
<feature type="transmembrane region" description="Helical" evidence="1">
    <location>
        <begin position="294"/>
        <end position="314"/>
    </location>
</feature>
<evidence type="ECO:0008006" key="4">
    <source>
        <dbReference type="Google" id="ProtNLM"/>
    </source>
</evidence>
<feature type="transmembrane region" description="Helical" evidence="1">
    <location>
        <begin position="178"/>
        <end position="206"/>
    </location>
</feature>
<evidence type="ECO:0000313" key="3">
    <source>
        <dbReference type="Proteomes" id="UP000068164"/>
    </source>
</evidence>
<feature type="transmembrane region" description="Helical" evidence="1">
    <location>
        <begin position="46"/>
        <end position="73"/>
    </location>
</feature>
<evidence type="ECO:0000313" key="2">
    <source>
        <dbReference type="EMBL" id="KWV60254.1"/>
    </source>
</evidence>